<gene>
    <name evidence="2" type="ORF">Ocin01_08852</name>
</gene>
<evidence type="ECO:0000256" key="1">
    <source>
        <dbReference type="ARBA" id="ARBA00023157"/>
    </source>
</evidence>
<dbReference type="OrthoDB" id="5973910at2759"/>
<proteinExistence type="predicted"/>
<reference evidence="2 3" key="1">
    <citation type="journal article" date="2016" name="Genome Biol. Evol.">
        <title>Gene Family Evolution Reflects Adaptation to Soil Environmental Stressors in the Genome of the Collembolan Orchesella cincta.</title>
        <authorList>
            <person name="Faddeeva-Vakhrusheva A."/>
            <person name="Derks M.F."/>
            <person name="Anvar S.Y."/>
            <person name="Agamennone V."/>
            <person name="Suring W."/>
            <person name="Smit S."/>
            <person name="van Straalen N.M."/>
            <person name="Roelofs D."/>
        </authorList>
    </citation>
    <scope>NUCLEOTIDE SEQUENCE [LARGE SCALE GENOMIC DNA]</scope>
    <source>
        <tissue evidence="2">Mixed pool</tissue>
    </source>
</reference>
<dbReference type="InterPro" id="IPR000884">
    <property type="entry name" value="TSP1_rpt"/>
</dbReference>
<dbReference type="InterPro" id="IPR036383">
    <property type="entry name" value="TSP1_rpt_sf"/>
</dbReference>
<dbReference type="STRING" id="48709.A0A1D2MXU7"/>
<dbReference type="SMART" id="SM00209">
    <property type="entry name" value="TSP1"/>
    <property type="match status" value="1"/>
</dbReference>
<dbReference type="Proteomes" id="UP000094527">
    <property type="component" value="Unassembled WGS sequence"/>
</dbReference>
<keyword evidence="3" id="KW-1185">Reference proteome</keyword>
<evidence type="ECO:0000313" key="3">
    <source>
        <dbReference type="Proteomes" id="UP000094527"/>
    </source>
</evidence>
<dbReference type="FunFam" id="2.20.100.10:FF:000002">
    <property type="entry name" value="Unc-5 netrin receptor C"/>
    <property type="match status" value="1"/>
</dbReference>
<organism evidence="2 3">
    <name type="scientific">Orchesella cincta</name>
    <name type="common">Springtail</name>
    <name type="synonym">Podura cincta</name>
    <dbReference type="NCBI Taxonomy" id="48709"/>
    <lineage>
        <taxon>Eukaryota</taxon>
        <taxon>Metazoa</taxon>
        <taxon>Ecdysozoa</taxon>
        <taxon>Arthropoda</taxon>
        <taxon>Hexapoda</taxon>
        <taxon>Collembola</taxon>
        <taxon>Entomobryomorpha</taxon>
        <taxon>Entomobryoidea</taxon>
        <taxon>Orchesellidae</taxon>
        <taxon>Orchesellinae</taxon>
        <taxon>Orchesella</taxon>
    </lineage>
</organism>
<dbReference type="PROSITE" id="PS50092">
    <property type="entry name" value="TSP1"/>
    <property type="match status" value="1"/>
</dbReference>
<keyword evidence="2" id="KW-0675">Receptor</keyword>
<dbReference type="AlphaFoldDB" id="A0A1D2MXU7"/>
<protein>
    <submittedName>
        <fullName evidence="2">Netrin receptor UNC5C</fullName>
    </submittedName>
</protein>
<dbReference type="OMA" id="HQHIRRD"/>
<sequence>MTTDGRWSTWSSWSICGPDCKYHKRRTCTNPPPTNGGRPCQGKDIMTTNCTGGLCRDVETDNEKYKN</sequence>
<evidence type="ECO:0000313" key="2">
    <source>
        <dbReference type="EMBL" id="ODM97830.1"/>
    </source>
</evidence>
<dbReference type="EMBL" id="LJIJ01000406">
    <property type="protein sequence ID" value="ODM97830.1"/>
    <property type="molecule type" value="Genomic_DNA"/>
</dbReference>
<keyword evidence="1" id="KW-1015">Disulfide bond</keyword>
<accession>A0A1D2MXU7</accession>
<dbReference type="SUPFAM" id="SSF82895">
    <property type="entry name" value="TSP-1 type 1 repeat"/>
    <property type="match status" value="1"/>
</dbReference>
<comment type="caution">
    <text evidence="2">The sequence shown here is derived from an EMBL/GenBank/DDBJ whole genome shotgun (WGS) entry which is preliminary data.</text>
</comment>
<name>A0A1D2MXU7_ORCCI</name>
<dbReference type="Gene3D" id="2.20.100.10">
    <property type="entry name" value="Thrombospondin type-1 (TSP1) repeat"/>
    <property type="match status" value="1"/>
</dbReference>